<dbReference type="NCBIfam" id="NF009472">
    <property type="entry name" value="PRK12834.1"/>
    <property type="match status" value="1"/>
</dbReference>
<gene>
    <name evidence="4" type="ORF">SAMN05216555_11764</name>
</gene>
<feature type="domain" description="FAD-dependent oxidoreductase 2 FAD-binding" evidence="3">
    <location>
        <begin position="18"/>
        <end position="542"/>
    </location>
</feature>
<dbReference type="EMBL" id="FNEI01000017">
    <property type="protein sequence ID" value="SDJ82343.1"/>
    <property type="molecule type" value="Genomic_DNA"/>
</dbReference>
<evidence type="ECO:0000313" key="5">
    <source>
        <dbReference type="Proteomes" id="UP000182130"/>
    </source>
</evidence>
<dbReference type="GO" id="GO:0033765">
    <property type="term" value="F:steroid dehydrogenase activity, acting on the CH-CH group of donors"/>
    <property type="evidence" value="ECO:0007669"/>
    <property type="project" value="UniProtKB-ARBA"/>
</dbReference>
<proteinExistence type="predicted"/>
<dbReference type="AlphaFoldDB" id="A0A1G8WVY3"/>
<sequence length="560" mass="58978">MAATTGKRSPTDGVIESDVLVIGAGLSGLVAASVAYAAGRRVAVIDQEPEASLGGQAHWSFGGLFLVDSPEQRRLGVRDSEELALGDWLSSAAFDRPEDAWARRWAEAYVHFAAAEKRRWLRSLGVKLFPLVQWAERGGYGPTGHGNSVPRFHVVWGTGPGLLEPFLAKVAEGVSTGRIRLHFRHRAATLTTAAGRVTGVGGEILAESAAARGAASSRTVVGNFQATAGAVIVASGGIGANHPMVRKLWPHGTAPEQLLSGVPASVDGEFLAVAQESGAALINGDRMWHYPEGIHNHSPVWPLHGIRILPGPSSLWLDATGTQLPPPLYPGFDSQGALRHIVGSGHGYSWFVCSRTVALKELALSGSEQNPDLSNRDLRLLAARLQKNAPTPLRAFLEHGIDFLQAATPRELASRMNGLAGNSRIDPAGLEALIRQRDLQLETGLGKDLQLAAVRAARHFASDRLMRVAAPHRFEDPAHGPLVAVRLSVLTRKTLGGLQTDLQSRVLDGAGVPIPGLFAAGEAAGFGGGGIHGYRALEGTFLGGCLFSGRAAGLEAAASV</sequence>
<evidence type="ECO:0000256" key="2">
    <source>
        <dbReference type="ARBA" id="ARBA00023002"/>
    </source>
</evidence>
<accession>A0A1G8WVY3</accession>
<evidence type="ECO:0000256" key="1">
    <source>
        <dbReference type="ARBA" id="ARBA00022630"/>
    </source>
</evidence>
<dbReference type="SUPFAM" id="SSF51905">
    <property type="entry name" value="FAD/NAD(P)-binding domain"/>
    <property type="match status" value="1"/>
</dbReference>
<evidence type="ECO:0000313" key="4">
    <source>
        <dbReference type="EMBL" id="SDJ82343.1"/>
    </source>
</evidence>
<dbReference type="InterPro" id="IPR036188">
    <property type="entry name" value="FAD/NAD-bd_sf"/>
</dbReference>
<dbReference type="PANTHER" id="PTHR43260:SF1">
    <property type="entry name" value="KSDD-LIKE STEROID DEHYDROGENASE RV0785"/>
    <property type="match status" value="1"/>
</dbReference>
<dbReference type="InterPro" id="IPR003953">
    <property type="entry name" value="FAD-dep_OxRdtase_2_FAD-bd"/>
</dbReference>
<dbReference type="Pfam" id="PF00890">
    <property type="entry name" value="FAD_binding_2"/>
    <property type="match status" value="1"/>
</dbReference>
<dbReference type="PANTHER" id="PTHR43260">
    <property type="entry name" value="3-KETOSTEROID-DELTA-1-DEHYDROGENASE"/>
    <property type="match status" value="1"/>
</dbReference>
<dbReference type="InterPro" id="IPR014614">
    <property type="entry name" value="KsdD_DH"/>
</dbReference>
<dbReference type="Gene3D" id="3.90.700.10">
    <property type="entry name" value="Succinate dehydrogenase/fumarate reductase flavoprotein, catalytic domain"/>
    <property type="match status" value="1"/>
</dbReference>
<keyword evidence="5" id="KW-1185">Reference proteome</keyword>
<dbReference type="Proteomes" id="UP000182130">
    <property type="component" value="Unassembled WGS sequence"/>
</dbReference>
<dbReference type="STRING" id="1045773.SAMN05216555_11764"/>
<dbReference type="RefSeq" id="WP_074591028.1">
    <property type="nucleotide sequence ID" value="NZ_FNEI01000017.1"/>
</dbReference>
<reference evidence="5" key="1">
    <citation type="submission" date="2016-10" db="EMBL/GenBank/DDBJ databases">
        <authorList>
            <person name="Varghese N."/>
            <person name="Submissions S."/>
        </authorList>
    </citation>
    <scope>NUCLEOTIDE SEQUENCE [LARGE SCALE GENOMIC DNA]</scope>
    <source>
        <strain evidence="5">CGMCC 1.10783</strain>
    </source>
</reference>
<protein>
    <recommendedName>
        <fullName evidence="3">FAD-dependent oxidoreductase 2 FAD-binding domain-containing protein</fullName>
    </recommendedName>
</protein>
<dbReference type="InterPro" id="IPR027477">
    <property type="entry name" value="Succ_DH/fumarate_Rdtase_cat_sf"/>
</dbReference>
<dbReference type="PIRSF" id="PIRSF036654">
    <property type="entry name" value="UCP036654"/>
    <property type="match status" value="1"/>
</dbReference>
<evidence type="ECO:0000259" key="3">
    <source>
        <dbReference type="Pfam" id="PF00890"/>
    </source>
</evidence>
<organism evidence="4 5">
    <name type="scientific">Arthrobacter cupressi</name>
    <dbReference type="NCBI Taxonomy" id="1045773"/>
    <lineage>
        <taxon>Bacteria</taxon>
        <taxon>Bacillati</taxon>
        <taxon>Actinomycetota</taxon>
        <taxon>Actinomycetes</taxon>
        <taxon>Micrococcales</taxon>
        <taxon>Micrococcaceae</taxon>
        <taxon>Arthrobacter</taxon>
    </lineage>
</organism>
<dbReference type="Gene3D" id="3.50.50.60">
    <property type="entry name" value="FAD/NAD(P)-binding domain"/>
    <property type="match status" value="1"/>
</dbReference>
<dbReference type="OrthoDB" id="9813348at2"/>
<keyword evidence="1" id="KW-0285">Flavoprotein</keyword>
<keyword evidence="2" id="KW-0560">Oxidoreductase</keyword>
<name>A0A1G8WVY3_9MICC</name>